<evidence type="ECO:0000313" key="2">
    <source>
        <dbReference type="Proteomes" id="UP000322234"/>
    </source>
</evidence>
<comment type="caution">
    <text evidence="1">The sequence shown here is derived from an EMBL/GenBank/DDBJ whole genome shotgun (WGS) entry which is preliminary data.</text>
</comment>
<protein>
    <submittedName>
        <fullName evidence="1">Uncharacterized protein</fullName>
    </submittedName>
</protein>
<name>A0A6B0RZ80_9CETA</name>
<dbReference type="EMBL" id="VBQZ03000092">
    <property type="protein sequence ID" value="MXQ93294.1"/>
    <property type="molecule type" value="Genomic_DNA"/>
</dbReference>
<sequence>MAVFLRVWAQLGKLPSRAHQNQATGILPEEAQSSEKEKVLSLSVRALEAETEVIDIFGWLNQMPTWNRNPAFCDADQTYQLKPRGFKPLAATGEAECYLRHLPCQTPPGLFHSQNNAPYLFAPSYVEQLVFSVQSSLPLMLCPSSPVPLSIFRSPESALAKGSEPQ</sequence>
<gene>
    <name evidence="1" type="ORF">E5288_WYG008024</name>
</gene>
<keyword evidence="2" id="KW-1185">Reference proteome</keyword>
<dbReference type="AlphaFoldDB" id="A0A6B0RZ80"/>
<evidence type="ECO:0000313" key="1">
    <source>
        <dbReference type="EMBL" id="MXQ93294.1"/>
    </source>
</evidence>
<reference evidence="1" key="1">
    <citation type="submission" date="2019-10" db="EMBL/GenBank/DDBJ databases">
        <title>The sequence and de novo assembly of the wild yak genome.</title>
        <authorList>
            <person name="Liu Y."/>
        </authorList>
    </citation>
    <scope>NUCLEOTIDE SEQUENCE [LARGE SCALE GENOMIC DNA]</scope>
    <source>
        <strain evidence="1">WY2019</strain>
    </source>
</reference>
<dbReference type="Proteomes" id="UP000322234">
    <property type="component" value="Unassembled WGS sequence"/>
</dbReference>
<proteinExistence type="predicted"/>
<accession>A0A6B0RZ80</accession>
<organism evidence="1 2">
    <name type="scientific">Bos mutus</name>
    <name type="common">wild yak</name>
    <dbReference type="NCBI Taxonomy" id="72004"/>
    <lineage>
        <taxon>Eukaryota</taxon>
        <taxon>Metazoa</taxon>
        <taxon>Chordata</taxon>
        <taxon>Craniata</taxon>
        <taxon>Vertebrata</taxon>
        <taxon>Euteleostomi</taxon>
        <taxon>Mammalia</taxon>
        <taxon>Eutheria</taxon>
        <taxon>Laurasiatheria</taxon>
        <taxon>Artiodactyla</taxon>
        <taxon>Ruminantia</taxon>
        <taxon>Pecora</taxon>
        <taxon>Bovidae</taxon>
        <taxon>Bovinae</taxon>
        <taxon>Bos</taxon>
    </lineage>
</organism>